<proteinExistence type="predicted"/>
<comment type="caution">
    <text evidence="1">The sequence shown here is derived from an EMBL/GenBank/DDBJ whole genome shotgun (WGS) entry which is preliminary data.</text>
</comment>
<protein>
    <submittedName>
        <fullName evidence="1">Uncharacterized protein</fullName>
    </submittedName>
</protein>
<organism evidence="1 2">
    <name type="scientific">Olea europaea subsp. europaea</name>
    <dbReference type="NCBI Taxonomy" id="158383"/>
    <lineage>
        <taxon>Eukaryota</taxon>
        <taxon>Viridiplantae</taxon>
        <taxon>Streptophyta</taxon>
        <taxon>Embryophyta</taxon>
        <taxon>Tracheophyta</taxon>
        <taxon>Spermatophyta</taxon>
        <taxon>Magnoliopsida</taxon>
        <taxon>eudicotyledons</taxon>
        <taxon>Gunneridae</taxon>
        <taxon>Pentapetalae</taxon>
        <taxon>asterids</taxon>
        <taxon>lamiids</taxon>
        <taxon>Lamiales</taxon>
        <taxon>Oleaceae</taxon>
        <taxon>Oleeae</taxon>
        <taxon>Olea</taxon>
    </lineage>
</organism>
<evidence type="ECO:0000313" key="1">
    <source>
        <dbReference type="EMBL" id="CAA2957413.1"/>
    </source>
</evidence>
<sequence>MVGFPSIGIRADLRHRFESGKGQPKRSAKYQQLKKGRPGKTKVVLEWAAVDVGFGPWGIVKIDDPERDEAVNFRSVDQMDAQLHNHNVPSSKPCDTQLDDIESETDHYMDALNAIESEPETDVDCLKKQVLAHCITINWIISK</sequence>
<dbReference type="AlphaFoldDB" id="A0A8S0Q044"/>
<dbReference type="EMBL" id="CACTIH010000221">
    <property type="protein sequence ID" value="CAA2957413.1"/>
    <property type="molecule type" value="Genomic_DNA"/>
</dbReference>
<evidence type="ECO:0000313" key="2">
    <source>
        <dbReference type="Proteomes" id="UP000594638"/>
    </source>
</evidence>
<dbReference type="Proteomes" id="UP000594638">
    <property type="component" value="Unassembled WGS sequence"/>
</dbReference>
<name>A0A8S0Q044_OLEEU</name>
<dbReference type="Gramene" id="OE9A085976T1">
    <property type="protein sequence ID" value="OE9A085976C1"/>
    <property type="gene ID" value="OE9A085976"/>
</dbReference>
<gene>
    <name evidence="1" type="ORF">OLEA9_A085976</name>
</gene>
<dbReference type="OrthoDB" id="1834000at2759"/>
<reference evidence="1 2" key="1">
    <citation type="submission" date="2019-12" db="EMBL/GenBank/DDBJ databases">
        <authorList>
            <person name="Alioto T."/>
            <person name="Alioto T."/>
            <person name="Gomez Garrido J."/>
        </authorList>
    </citation>
    <scope>NUCLEOTIDE SEQUENCE [LARGE SCALE GENOMIC DNA]</scope>
</reference>
<keyword evidence="2" id="KW-1185">Reference proteome</keyword>
<accession>A0A8S0Q044</accession>